<accession>A0A135NWP1</accession>
<dbReference type="AlphaFoldDB" id="A0A135NWP1"/>
<protein>
    <submittedName>
        <fullName evidence="1">Uncharacterized protein</fullName>
    </submittedName>
</protein>
<dbReference type="Proteomes" id="UP000541770">
    <property type="component" value="Unassembled WGS sequence"/>
</dbReference>
<proteinExistence type="predicted"/>
<evidence type="ECO:0000313" key="3">
    <source>
        <dbReference type="Proteomes" id="UP000541770"/>
    </source>
</evidence>
<dbReference type="Proteomes" id="UP000825591">
    <property type="component" value="Chromosome"/>
</dbReference>
<dbReference type="STRING" id="1388763.O165_013690"/>
<reference evidence="2 4" key="2">
    <citation type="submission" date="2021-08" db="EMBL/GenBank/DDBJ databases">
        <title>Bactericidal Effect of Pseudomonas oryziphila sp. nov., a novel Pseudomonas Species Against Xanthomonas oryzae Reduces Disease Severity of Bacterial Leaf Streak of Rice.</title>
        <authorList>
            <person name="Yang R."/>
            <person name="Li S."/>
            <person name="Li Y."/>
            <person name="Yan Y."/>
            <person name="Fang Y."/>
            <person name="Zou L."/>
            <person name="Chen G."/>
        </authorList>
    </citation>
    <scope>NUCLEOTIDE SEQUENCE [LARGE SCALE GENOMIC DNA]</scope>
    <source>
        <strain evidence="2 4">DSM 17497</strain>
    </source>
</reference>
<keyword evidence="4" id="KW-1185">Reference proteome</keyword>
<name>A0A135NWP1_9PSED</name>
<gene>
    <name evidence="1" type="ORF">H4C75_16930</name>
    <name evidence="2" type="ORF">K5H97_18415</name>
</gene>
<organism evidence="1 3">
    <name type="scientific">Pseudomonas mosselii</name>
    <dbReference type="NCBI Taxonomy" id="78327"/>
    <lineage>
        <taxon>Bacteria</taxon>
        <taxon>Pseudomonadati</taxon>
        <taxon>Pseudomonadota</taxon>
        <taxon>Gammaproteobacteria</taxon>
        <taxon>Pseudomonadales</taxon>
        <taxon>Pseudomonadaceae</taxon>
        <taxon>Pseudomonas</taxon>
    </lineage>
</organism>
<evidence type="ECO:0000313" key="2">
    <source>
        <dbReference type="EMBL" id="QZP24799.1"/>
    </source>
</evidence>
<dbReference type="GeneID" id="58769038"/>
<dbReference type="EMBL" id="JACGDE010000011">
    <property type="protein sequence ID" value="MBA6066427.1"/>
    <property type="molecule type" value="Genomic_DNA"/>
</dbReference>
<evidence type="ECO:0000313" key="4">
    <source>
        <dbReference type="Proteomes" id="UP000825591"/>
    </source>
</evidence>
<sequence length="87" mass="10017">MSFNLANMSFQERAQIEAEKARLFEYWQNNLAKAKGEAARLIAEKPRRKGKWAEWVRAELDGMSPVEFNQLVRSEVNKMMAAASANR</sequence>
<reference evidence="1 3" key="1">
    <citation type="submission" date="2020-07" db="EMBL/GenBank/DDBJ databases">
        <title>Diversity of carbapenemase encoding genes among Pseudomonas putida group clinical isolates in a tertiary Brazilian hospital.</title>
        <authorList>
            <person name="Alberto-Lei F."/>
            <person name="Nodari C.S."/>
            <person name="Streling A.P."/>
            <person name="Paulino J.T."/>
            <person name="Bessa-Neto F.O."/>
            <person name="Cayo R."/>
            <person name="Gales A.C."/>
        </authorList>
    </citation>
    <scope>NUCLEOTIDE SEQUENCE [LARGE SCALE GENOMIC DNA]</scope>
    <source>
        <strain evidence="1 3">14802</strain>
    </source>
</reference>
<evidence type="ECO:0000313" key="1">
    <source>
        <dbReference type="EMBL" id="MBA6066427.1"/>
    </source>
</evidence>
<dbReference type="KEGG" id="pmol:CLJ08_22630"/>
<dbReference type="EMBL" id="CP081966">
    <property type="protein sequence ID" value="QZP24799.1"/>
    <property type="molecule type" value="Genomic_DNA"/>
</dbReference>
<dbReference type="RefSeq" id="WP_028692589.1">
    <property type="nucleotide sequence ID" value="NZ_BQIL01000010.1"/>
</dbReference>